<feature type="transmembrane region" description="Helical" evidence="1">
    <location>
        <begin position="90"/>
        <end position="109"/>
    </location>
</feature>
<feature type="transmembrane region" description="Helical" evidence="1">
    <location>
        <begin position="130"/>
        <end position="151"/>
    </location>
</feature>
<dbReference type="InterPro" id="IPR043993">
    <property type="entry name" value="T4SS_pilin"/>
</dbReference>
<organism evidence="2 3">
    <name type="scientific">Candidatus Magasanikbacteria bacterium RIFCSPLOWO2_12_FULL_43_12</name>
    <dbReference type="NCBI Taxonomy" id="1798692"/>
    <lineage>
        <taxon>Bacteria</taxon>
        <taxon>Candidatus Magasanikiibacteriota</taxon>
    </lineage>
</organism>
<protein>
    <submittedName>
        <fullName evidence="2">Uncharacterized protein</fullName>
    </submittedName>
</protein>
<dbReference type="EMBL" id="MFQN01000004">
    <property type="protein sequence ID" value="OGH75623.1"/>
    <property type="molecule type" value="Genomic_DNA"/>
</dbReference>
<reference evidence="2 3" key="1">
    <citation type="journal article" date="2016" name="Nat. Commun.">
        <title>Thousands of microbial genomes shed light on interconnected biogeochemical processes in an aquifer system.</title>
        <authorList>
            <person name="Anantharaman K."/>
            <person name="Brown C.T."/>
            <person name="Hug L.A."/>
            <person name="Sharon I."/>
            <person name="Castelle C.J."/>
            <person name="Probst A.J."/>
            <person name="Thomas B.C."/>
            <person name="Singh A."/>
            <person name="Wilkins M.J."/>
            <person name="Karaoz U."/>
            <person name="Brodie E.L."/>
            <person name="Williams K.H."/>
            <person name="Hubbard S.S."/>
            <person name="Banfield J.F."/>
        </authorList>
    </citation>
    <scope>NUCLEOTIDE SEQUENCE [LARGE SCALE GENOMIC DNA]</scope>
</reference>
<evidence type="ECO:0000256" key="1">
    <source>
        <dbReference type="SAM" id="Phobius"/>
    </source>
</evidence>
<dbReference type="STRING" id="1798692.A3G00_03965"/>
<dbReference type="Pfam" id="PF18895">
    <property type="entry name" value="T4SS_pilin"/>
    <property type="match status" value="1"/>
</dbReference>
<evidence type="ECO:0000313" key="2">
    <source>
        <dbReference type="EMBL" id="OGH75623.1"/>
    </source>
</evidence>
<gene>
    <name evidence="2" type="ORF">A3G00_03965</name>
</gene>
<keyword evidence="1" id="KW-0472">Membrane</keyword>
<keyword evidence="1" id="KW-0812">Transmembrane</keyword>
<evidence type="ECO:0000313" key="3">
    <source>
        <dbReference type="Proteomes" id="UP000178347"/>
    </source>
</evidence>
<name>A0A1F6MW19_9BACT</name>
<accession>A0A1F6MW19</accession>
<dbReference type="AlphaFoldDB" id="A0A1F6MW19"/>
<keyword evidence="1" id="KW-1133">Transmembrane helix</keyword>
<comment type="caution">
    <text evidence="2">The sequence shown here is derived from an EMBL/GenBank/DDBJ whole genome shotgun (WGS) entry which is preliminary data.</text>
</comment>
<proteinExistence type="predicted"/>
<sequence length="170" mass="18096">MYWLTKITKHKVLLTVLASIVFGLILLPSAPATVFAKTCATDADCGDGYSCTNEACVYVGKEEGDFIVGLDYVKDTGLGKQDVRTTISNIIRVALGLLGIVAVVIMLVGGFEWMTAGGDDEKVGTAKKRIFAGILGLAIILSAYAIARFVLEQLYTATTGGDYSTQETLD</sequence>
<dbReference type="Proteomes" id="UP000178347">
    <property type="component" value="Unassembled WGS sequence"/>
</dbReference>